<dbReference type="InterPro" id="IPR023198">
    <property type="entry name" value="PGP-like_dom2"/>
</dbReference>
<dbReference type="PANTHER" id="PTHR43434:SF1">
    <property type="entry name" value="PHOSPHOGLYCOLATE PHOSPHATASE"/>
    <property type="match status" value="1"/>
</dbReference>
<dbReference type="Gene3D" id="3.40.50.1000">
    <property type="entry name" value="HAD superfamily/HAD-like"/>
    <property type="match status" value="1"/>
</dbReference>
<dbReference type="CDD" id="cd01427">
    <property type="entry name" value="HAD_like"/>
    <property type="match status" value="1"/>
</dbReference>
<dbReference type="Proteomes" id="UP000199574">
    <property type="component" value="Chromosome I"/>
</dbReference>
<dbReference type="SFLD" id="SFLDS00003">
    <property type="entry name" value="Haloacid_Dehalogenase"/>
    <property type="match status" value="1"/>
</dbReference>
<evidence type="ECO:0000313" key="6">
    <source>
        <dbReference type="Proteomes" id="UP000199574"/>
    </source>
</evidence>
<comment type="similarity">
    <text evidence="3">Belongs to the HAD-like hydrolase superfamily. CbbY/CbbZ/Gph/YieH family.</text>
</comment>
<proteinExistence type="inferred from homology"/>
<dbReference type="PANTHER" id="PTHR43434">
    <property type="entry name" value="PHOSPHOGLYCOLATE PHOSPHATASE"/>
    <property type="match status" value="1"/>
</dbReference>
<comment type="catalytic activity">
    <reaction evidence="1">
        <text>2-phosphoglycolate + H2O = glycolate + phosphate</text>
        <dbReference type="Rhea" id="RHEA:14369"/>
        <dbReference type="ChEBI" id="CHEBI:15377"/>
        <dbReference type="ChEBI" id="CHEBI:29805"/>
        <dbReference type="ChEBI" id="CHEBI:43474"/>
        <dbReference type="ChEBI" id="CHEBI:58033"/>
        <dbReference type="EC" id="3.1.3.18"/>
    </reaction>
</comment>
<keyword evidence="6" id="KW-1185">Reference proteome</keyword>
<protein>
    <recommendedName>
        <fullName evidence="4">phosphoglycolate phosphatase</fullName>
        <ecNumber evidence="4">3.1.3.18</ecNumber>
    </recommendedName>
</protein>
<dbReference type="SFLD" id="SFLDG01129">
    <property type="entry name" value="C1.5:_HAD__Beta-PGM__Phosphata"/>
    <property type="match status" value="1"/>
</dbReference>
<evidence type="ECO:0000256" key="2">
    <source>
        <dbReference type="ARBA" id="ARBA00004818"/>
    </source>
</evidence>
<dbReference type="GeneID" id="90593620"/>
<dbReference type="SUPFAM" id="SSF56784">
    <property type="entry name" value="HAD-like"/>
    <property type="match status" value="1"/>
</dbReference>
<dbReference type="Gene3D" id="1.10.150.240">
    <property type="entry name" value="Putative phosphatase, domain 2"/>
    <property type="match status" value="1"/>
</dbReference>
<sequence>MVKNILWDFDGVILDSMQVRDYGFRKIFEEHSHEQVEKLIIYHRTNGGWSRYVKIRYFYEKILGQNISEKEVLVLANKFSDIMREELIKSEHLIADSLKFIENNHMNFNFHIVSGSDENELRFLCEKLKIDSFFISINGSPIAKNKLVFTVLKDFGYKKHETILIGDSINDYEAAEINAIEFYGYNNIKLKEQSKKYIENFNELQLI</sequence>
<evidence type="ECO:0000256" key="4">
    <source>
        <dbReference type="ARBA" id="ARBA00013078"/>
    </source>
</evidence>
<reference evidence="5 6" key="1">
    <citation type="submission" date="2016-10" db="EMBL/GenBank/DDBJ databases">
        <authorList>
            <person name="Varghese N."/>
            <person name="Submissions S."/>
        </authorList>
    </citation>
    <scope>NUCLEOTIDE SEQUENCE [LARGE SCALE GENOMIC DNA]</scope>
    <source>
        <strain evidence="5 6">MAR_2009_60</strain>
    </source>
</reference>
<evidence type="ECO:0000256" key="3">
    <source>
        <dbReference type="ARBA" id="ARBA00006171"/>
    </source>
</evidence>
<organism evidence="5 6">
    <name type="scientific">Maribacter dokdonensis</name>
    <dbReference type="NCBI Taxonomy" id="320912"/>
    <lineage>
        <taxon>Bacteria</taxon>
        <taxon>Pseudomonadati</taxon>
        <taxon>Bacteroidota</taxon>
        <taxon>Flavobacteriia</taxon>
        <taxon>Flavobacteriales</taxon>
        <taxon>Flavobacteriaceae</taxon>
        <taxon>Maribacter</taxon>
    </lineage>
</organism>
<dbReference type="Pfam" id="PF13419">
    <property type="entry name" value="HAD_2"/>
    <property type="match status" value="1"/>
</dbReference>
<dbReference type="RefSeq" id="WP_091607921.1">
    <property type="nucleotide sequence ID" value="NZ_LT629754.1"/>
</dbReference>
<dbReference type="EMBL" id="LT629754">
    <property type="protein sequence ID" value="SDT31811.1"/>
    <property type="molecule type" value="Genomic_DNA"/>
</dbReference>
<dbReference type="InterPro" id="IPR041492">
    <property type="entry name" value="HAD_2"/>
</dbReference>
<comment type="pathway">
    <text evidence="2">Organic acid metabolism; glycolate biosynthesis; glycolate from 2-phosphoglycolate: step 1/1.</text>
</comment>
<dbReference type="InterPro" id="IPR050155">
    <property type="entry name" value="HAD-like_hydrolase_sf"/>
</dbReference>
<evidence type="ECO:0000313" key="5">
    <source>
        <dbReference type="EMBL" id="SDT31811.1"/>
    </source>
</evidence>
<name>A0ABY0UX26_9FLAO</name>
<evidence type="ECO:0000256" key="1">
    <source>
        <dbReference type="ARBA" id="ARBA00000830"/>
    </source>
</evidence>
<dbReference type="InterPro" id="IPR023214">
    <property type="entry name" value="HAD_sf"/>
</dbReference>
<accession>A0ABY0UX26</accession>
<gene>
    <name evidence="5" type="ORF">SAMN05192545_3376</name>
</gene>
<dbReference type="EC" id="3.1.3.18" evidence="4"/>
<dbReference type="InterPro" id="IPR036412">
    <property type="entry name" value="HAD-like_sf"/>
</dbReference>